<organism evidence="12 13">
    <name type="scientific">Henningerozyma blattae (strain ATCC 34711 / CBS 6284 / DSM 70876 / NBRC 10599 / NRRL Y-10934 / UCD 77-7)</name>
    <name type="common">Yeast</name>
    <name type="synonym">Tetrapisispora blattae</name>
    <dbReference type="NCBI Taxonomy" id="1071380"/>
    <lineage>
        <taxon>Eukaryota</taxon>
        <taxon>Fungi</taxon>
        <taxon>Dikarya</taxon>
        <taxon>Ascomycota</taxon>
        <taxon>Saccharomycotina</taxon>
        <taxon>Saccharomycetes</taxon>
        <taxon>Saccharomycetales</taxon>
        <taxon>Saccharomycetaceae</taxon>
        <taxon>Henningerozyma</taxon>
    </lineage>
</organism>
<dbReference type="PANTHER" id="PTHR43396:SF3">
    <property type="entry name" value="FLAVOHEMOPROTEIN"/>
    <property type="match status" value="1"/>
</dbReference>
<dbReference type="Gene3D" id="2.40.30.10">
    <property type="entry name" value="Translation factors"/>
    <property type="match status" value="1"/>
</dbReference>
<dbReference type="InterPro" id="IPR000971">
    <property type="entry name" value="Globin"/>
</dbReference>
<keyword evidence="7" id="KW-0520">NAD</keyword>
<dbReference type="RefSeq" id="XP_004179075.1">
    <property type="nucleotide sequence ID" value="XM_004179027.1"/>
</dbReference>
<dbReference type="InterPro" id="IPR017938">
    <property type="entry name" value="Riboflavin_synthase-like_b-brl"/>
</dbReference>
<comment type="similarity">
    <text evidence="1">In the C-terminal section; belongs to the flavoprotein pyridine nucleotide cytochrome reductase family.</text>
</comment>
<evidence type="ECO:0000313" key="12">
    <source>
        <dbReference type="EMBL" id="CCH59556.1"/>
    </source>
</evidence>
<keyword evidence="13" id="KW-1185">Reference proteome</keyword>
<dbReference type="InterPro" id="IPR017927">
    <property type="entry name" value="FAD-bd_FR_type"/>
</dbReference>
<dbReference type="OrthoDB" id="436496at2759"/>
<dbReference type="FunFam" id="1.10.490.10:FF:000003">
    <property type="entry name" value="Flavohemoprotein"/>
    <property type="match status" value="1"/>
</dbReference>
<dbReference type="SUPFAM" id="SSF63380">
    <property type="entry name" value="Riboflavin synthase domain-like"/>
    <property type="match status" value="1"/>
</dbReference>
<accession>I2GZK4</accession>
<evidence type="ECO:0000259" key="10">
    <source>
        <dbReference type="PROSITE" id="PS01033"/>
    </source>
</evidence>
<feature type="domain" description="FAD-binding FR-type" evidence="11">
    <location>
        <begin position="147"/>
        <end position="263"/>
    </location>
</feature>
<dbReference type="Proteomes" id="UP000002866">
    <property type="component" value="Chromosome 2"/>
</dbReference>
<dbReference type="InterPro" id="IPR009050">
    <property type="entry name" value="Globin-like_sf"/>
</dbReference>
<dbReference type="GO" id="GO:0008941">
    <property type="term" value="F:nitric oxide dioxygenase NAD(P)H activity"/>
    <property type="evidence" value="ECO:0007669"/>
    <property type="project" value="UniProtKB-EC"/>
</dbReference>
<keyword evidence="6" id="KW-0408">Iron</keyword>
<dbReference type="HOGENOM" id="CLU_003827_12_0_1"/>
<comment type="catalytic activity">
    <reaction evidence="9">
        <text>2 nitric oxide + NADPH + 2 O2 = 2 nitrate + NADP(+) + H(+)</text>
        <dbReference type="Rhea" id="RHEA:19465"/>
        <dbReference type="ChEBI" id="CHEBI:15378"/>
        <dbReference type="ChEBI" id="CHEBI:15379"/>
        <dbReference type="ChEBI" id="CHEBI:16480"/>
        <dbReference type="ChEBI" id="CHEBI:17632"/>
        <dbReference type="ChEBI" id="CHEBI:57783"/>
        <dbReference type="ChEBI" id="CHEBI:58349"/>
        <dbReference type="EC" id="1.14.12.17"/>
    </reaction>
</comment>
<evidence type="ECO:0000256" key="7">
    <source>
        <dbReference type="ARBA" id="ARBA00023027"/>
    </source>
</evidence>
<dbReference type="GO" id="GO:0071500">
    <property type="term" value="P:cellular response to nitrosative stress"/>
    <property type="evidence" value="ECO:0007669"/>
    <property type="project" value="TreeGrafter"/>
</dbReference>
<proteinExistence type="inferred from homology"/>
<evidence type="ECO:0000256" key="6">
    <source>
        <dbReference type="ARBA" id="ARBA00023004"/>
    </source>
</evidence>
<dbReference type="Pfam" id="PF00042">
    <property type="entry name" value="Globin"/>
    <property type="match status" value="1"/>
</dbReference>
<dbReference type="PROSITE" id="PS51384">
    <property type="entry name" value="FAD_FR"/>
    <property type="match status" value="1"/>
</dbReference>
<evidence type="ECO:0000256" key="5">
    <source>
        <dbReference type="ARBA" id="ARBA00022723"/>
    </source>
</evidence>
<dbReference type="GO" id="GO:0009636">
    <property type="term" value="P:response to toxic substance"/>
    <property type="evidence" value="ECO:0007669"/>
    <property type="project" value="UniProtKB-KW"/>
</dbReference>
<keyword evidence="3" id="KW-0216">Detoxification</keyword>
<dbReference type="SUPFAM" id="SSF52343">
    <property type="entry name" value="Ferredoxin reductase-like, C-terminal NADP-linked domain"/>
    <property type="match status" value="1"/>
</dbReference>
<evidence type="ECO:0000256" key="9">
    <source>
        <dbReference type="ARBA" id="ARBA00049433"/>
    </source>
</evidence>
<keyword evidence="4" id="KW-0349">Heme</keyword>
<dbReference type="GO" id="GO:0020037">
    <property type="term" value="F:heme binding"/>
    <property type="evidence" value="ECO:0007669"/>
    <property type="project" value="InterPro"/>
</dbReference>
<evidence type="ECO:0000256" key="3">
    <source>
        <dbReference type="ARBA" id="ARBA00022575"/>
    </source>
</evidence>
<evidence type="ECO:0000256" key="1">
    <source>
        <dbReference type="ARBA" id="ARBA00006401"/>
    </source>
</evidence>
<dbReference type="InParanoid" id="I2GZK4"/>
<evidence type="ECO:0000313" key="13">
    <source>
        <dbReference type="Proteomes" id="UP000002866"/>
    </source>
</evidence>
<dbReference type="EC" id="1.14.12.17" evidence="2"/>
<dbReference type="SUPFAM" id="SSF46458">
    <property type="entry name" value="Globin-like"/>
    <property type="match status" value="1"/>
</dbReference>
<name>I2GZK4_HENB6</name>
<protein>
    <recommendedName>
        <fullName evidence="2">nitric oxide dioxygenase</fullName>
        <ecNumber evidence="2">1.14.12.17</ecNumber>
    </recommendedName>
</protein>
<dbReference type="AlphaFoldDB" id="I2GZK4"/>
<dbReference type="Gene3D" id="3.40.50.80">
    <property type="entry name" value="Nucleotide-binding domain of ferredoxin-NADP reductase (FNR) module"/>
    <property type="match status" value="1"/>
</dbReference>
<evidence type="ECO:0000259" key="11">
    <source>
        <dbReference type="PROSITE" id="PS51384"/>
    </source>
</evidence>
<keyword evidence="5" id="KW-0479">Metal-binding</keyword>
<dbReference type="eggNOG" id="KOG3378">
    <property type="taxonomic scope" value="Eukaryota"/>
</dbReference>
<gene>
    <name evidence="12" type="primary">TBLA0B07380</name>
    <name evidence="12" type="ORF">TBLA_0B07380</name>
</gene>
<dbReference type="GeneID" id="14494345"/>
<reference evidence="12 13" key="1">
    <citation type="journal article" date="2011" name="Proc. Natl. Acad. Sci. U.S.A.">
        <title>Evolutionary erosion of yeast sex chromosomes by mating-type switching accidents.</title>
        <authorList>
            <person name="Gordon J.L."/>
            <person name="Armisen D."/>
            <person name="Proux-Wera E."/>
            <person name="Oheigeartaigh S.S."/>
            <person name="Byrne K.P."/>
            <person name="Wolfe K.H."/>
        </authorList>
    </citation>
    <scope>NUCLEOTIDE SEQUENCE [LARGE SCALE GENOMIC DNA]</scope>
    <source>
        <strain evidence="13">ATCC 34711 / CBS 6284 / DSM 70876 / NBRC 10599 / NRRL Y-10934 / UCD 77-7</strain>
    </source>
</reference>
<dbReference type="GO" id="GO:0019825">
    <property type="term" value="F:oxygen binding"/>
    <property type="evidence" value="ECO:0007669"/>
    <property type="project" value="InterPro"/>
</dbReference>
<dbReference type="CDD" id="cd06184">
    <property type="entry name" value="flavohem_like_fad_nad_binding"/>
    <property type="match status" value="1"/>
</dbReference>
<dbReference type="InterPro" id="IPR012292">
    <property type="entry name" value="Globin/Proto"/>
</dbReference>
<dbReference type="PROSITE" id="PS01033">
    <property type="entry name" value="GLOBIN"/>
    <property type="match status" value="1"/>
</dbReference>
<dbReference type="GO" id="GO:0046872">
    <property type="term" value="F:metal ion binding"/>
    <property type="evidence" value="ECO:0007669"/>
    <property type="project" value="UniProtKB-KW"/>
</dbReference>
<evidence type="ECO:0000256" key="2">
    <source>
        <dbReference type="ARBA" id="ARBA00012229"/>
    </source>
</evidence>
<feature type="domain" description="Globin" evidence="10">
    <location>
        <begin position="1"/>
        <end position="138"/>
    </location>
</feature>
<dbReference type="Gene3D" id="1.10.490.10">
    <property type="entry name" value="Globins"/>
    <property type="match status" value="1"/>
</dbReference>
<sequence>MLPEQVRTIIKATVPVLEQHGTTITKTFYKNMLNDHNELRNVFNRTNQMRGAQPNALATTVLAAAKHIDDLSPLLTHVRQIGHKHRALQIYPEQYDIVGEYLIKAIQQVLGPAATPQIIDAWTKAYGEIANVFIDVEKQMYKEAMWPGWKKFLVSAMEPVGTNVIKFTVTPKNPTDIILKNLPIEAGQYITVKTHPIRQDNKYDALRHYSLCSSLHDENLKFSVKLEQTENLPNGLVSEYLDLDVKVGDELELSAPAGDFTMNKDLIMQDKVPLVLLAAGVGATPLLAMLETQIRNYPSRPIYWFQSSQDEASEVFKKEVDGLLKNASSVKKVVVHTNKQPEIDAKFLKENIPEGADVYLCGPLGFMKGMVDHFKVLEFKKDDIHYEPFGPKMSTVKV</sequence>
<dbReference type="InterPro" id="IPR001433">
    <property type="entry name" value="OxRdtase_FAD/NAD-bd"/>
</dbReference>
<dbReference type="OMA" id="KLERMCN"/>
<dbReference type="GO" id="GO:0046210">
    <property type="term" value="P:nitric oxide catabolic process"/>
    <property type="evidence" value="ECO:0007669"/>
    <property type="project" value="TreeGrafter"/>
</dbReference>
<dbReference type="InterPro" id="IPR039261">
    <property type="entry name" value="FNR_nucleotide-bd"/>
</dbReference>
<dbReference type="GO" id="GO:0071949">
    <property type="term" value="F:FAD binding"/>
    <property type="evidence" value="ECO:0007669"/>
    <property type="project" value="TreeGrafter"/>
</dbReference>
<dbReference type="Pfam" id="PF00175">
    <property type="entry name" value="NAD_binding_1"/>
    <property type="match status" value="1"/>
</dbReference>
<dbReference type="EMBL" id="HE806317">
    <property type="protein sequence ID" value="CCH59556.1"/>
    <property type="molecule type" value="Genomic_DNA"/>
</dbReference>
<dbReference type="KEGG" id="tbl:TBLA_0B07380"/>
<comment type="catalytic activity">
    <reaction evidence="8">
        <text>2 nitric oxide + NADH + 2 O2 = 2 nitrate + NAD(+) + H(+)</text>
        <dbReference type="Rhea" id="RHEA:19469"/>
        <dbReference type="ChEBI" id="CHEBI:15378"/>
        <dbReference type="ChEBI" id="CHEBI:15379"/>
        <dbReference type="ChEBI" id="CHEBI:16480"/>
        <dbReference type="ChEBI" id="CHEBI:17632"/>
        <dbReference type="ChEBI" id="CHEBI:57540"/>
        <dbReference type="ChEBI" id="CHEBI:57945"/>
        <dbReference type="EC" id="1.14.12.17"/>
    </reaction>
</comment>
<evidence type="ECO:0000256" key="8">
    <source>
        <dbReference type="ARBA" id="ARBA00048649"/>
    </source>
</evidence>
<dbReference type="PANTHER" id="PTHR43396">
    <property type="entry name" value="FLAVOHEMOPROTEIN"/>
    <property type="match status" value="1"/>
</dbReference>
<evidence type="ECO:0000256" key="4">
    <source>
        <dbReference type="ARBA" id="ARBA00022617"/>
    </source>
</evidence>